<accession>A0A0R3THV7</accession>
<sequence>LICVEDSEVCLIGESSSASSFDQSRSMEVMDLTTDEDLAFGFIAKEGEGAFSPCPRPAGDLSLIMRELN</sequence>
<dbReference type="WBParaSite" id="HNAJ_0000664801-mRNA-1">
    <property type="protein sequence ID" value="HNAJ_0000664801-mRNA-1"/>
    <property type="gene ID" value="HNAJ_0000664801"/>
</dbReference>
<name>A0A0R3THV7_RODNA</name>
<organism evidence="1">
    <name type="scientific">Rodentolepis nana</name>
    <name type="common">Dwarf tapeworm</name>
    <name type="synonym">Hymenolepis nana</name>
    <dbReference type="NCBI Taxonomy" id="102285"/>
    <lineage>
        <taxon>Eukaryota</taxon>
        <taxon>Metazoa</taxon>
        <taxon>Spiralia</taxon>
        <taxon>Lophotrochozoa</taxon>
        <taxon>Platyhelminthes</taxon>
        <taxon>Cestoda</taxon>
        <taxon>Eucestoda</taxon>
        <taxon>Cyclophyllidea</taxon>
        <taxon>Hymenolepididae</taxon>
        <taxon>Rodentolepis</taxon>
    </lineage>
</organism>
<proteinExistence type="predicted"/>
<evidence type="ECO:0000313" key="1">
    <source>
        <dbReference type="WBParaSite" id="HNAJ_0000664801-mRNA-1"/>
    </source>
</evidence>
<dbReference type="AlphaFoldDB" id="A0A0R3THV7"/>
<reference evidence="1" key="1">
    <citation type="submission" date="2017-02" db="UniProtKB">
        <authorList>
            <consortium name="WormBaseParasite"/>
        </authorList>
    </citation>
    <scope>IDENTIFICATION</scope>
</reference>
<protein>
    <submittedName>
        <fullName evidence="1">TLDc domain-containing protein</fullName>
    </submittedName>
</protein>